<evidence type="ECO:0000313" key="1">
    <source>
        <dbReference type="EMBL" id="PCG72807.1"/>
    </source>
</evidence>
<name>A0A2A4JL75_HELVI</name>
<gene>
    <name evidence="1" type="ORF">B5V51_441</name>
</gene>
<accession>A0A2A4JL75</accession>
<reference evidence="1" key="1">
    <citation type="submission" date="2017-09" db="EMBL/GenBank/DDBJ databases">
        <title>Contemporary evolution of a Lepidopteran species, Heliothis virescens, in response to modern agricultural practices.</title>
        <authorList>
            <person name="Fritz M.L."/>
            <person name="Deyonke A.M."/>
            <person name="Papanicolaou A."/>
            <person name="Micinski S."/>
            <person name="Westbrook J."/>
            <person name="Gould F."/>
        </authorList>
    </citation>
    <scope>NUCLEOTIDE SEQUENCE [LARGE SCALE GENOMIC DNA]</scope>
    <source>
        <strain evidence="1">HvINT-</strain>
        <tissue evidence="1">Whole body</tissue>
    </source>
</reference>
<dbReference type="EMBL" id="NWSH01001068">
    <property type="protein sequence ID" value="PCG72807.1"/>
    <property type="molecule type" value="Genomic_DNA"/>
</dbReference>
<organism evidence="1">
    <name type="scientific">Heliothis virescens</name>
    <name type="common">Tobacco budworm moth</name>
    <dbReference type="NCBI Taxonomy" id="7102"/>
    <lineage>
        <taxon>Eukaryota</taxon>
        <taxon>Metazoa</taxon>
        <taxon>Ecdysozoa</taxon>
        <taxon>Arthropoda</taxon>
        <taxon>Hexapoda</taxon>
        <taxon>Insecta</taxon>
        <taxon>Pterygota</taxon>
        <taxon>Neoptera</taxon>
        <taxon>Endopterygota</taxon>
        <taxon>Lepidoptera</taxon>
        <taxon>Glossata</taxon>
        <taxon>Ditrysia</taxon>
        <taxon>Noctuoidea</taxon>
        <taxon>Noctuidae</taxon>
        <taxon>Heliothinae</taxon>
        <taxon>Heliothis</taxon>
    </lineage>
</organism>
<comment type="caution">
    <text evidence="1">The sequence shown here is derived from an EMBL/GenBank/DDBJ whole genome shotgun (WGS) entry which is preliminary data.</text>
</comment>
<sequence>MYICKILAKMETKSQATPVVASAAGKVYKVPNRLGRGVPELTDVYTKKCSCNRDKTIVFCRSCGYYCNGRIRLICEKHPRVTFLLDIAECPRCHSSLFLDEYFGGN</sequence>
<proteinExistence type="predicted"/>
<protein>
    <submittedName>
        <fullName evidence="1">Uncharacterized protein</fullName>
    </submittedName>
</protein>
<dbReference type="AlphaFoldDB" id="A0A2A4JL75"/>